<keyword evidence="3" id="KW-1185">Reference proteome</keyword>
<accession>A0AAQ3Q7U8</accession>
<protein>
    <recommendedName>
        <fullName evidence="4">Embryo defective 1273</fullName>
    </recommendedName>
</protein>
<feature type="transmembrane region" description="Helical" evidence="1">
    <location>
        <begin position="113"/>
        <end position="135"/>
    </location>
</feature>
<keyword evidence="1" id="KW-0472">Membrane</keyword>
<dbReference type="EMBL" id="CP136891">
    <property type="protein sequence ID" value="WOK99625.1"/>
    <property type="molecule type" value="Genomic_DNA"/>
</dbReference>
<dbReference type="AlphaFoldDB" id="A0AAQ3Q7U8"/>
<dbReference type="PANTHER" id="PTHR36000:SF2">
    <property type="entry name" value="DEFECTIVE 1273 PROTEIN, PUTATIVE-RELATED"/>
    <property type="match status" value="1"/>
</dbReference>
<proteinExistence type="predicted"/>
<sequence length="239" mass="26777">MSSLVPSLRLLQPPFPPSSGLASRRPNPCDALHRRCTLQWPMPFQSPRAGFGTLPRHDGRRSLISLATRASASGDSDASTRLSIDDIHKLFDGFPQPVKNFPWMRVLWSFQNIILELFWAVAKYLSVPILAVTSLSEMSYCAHERKMGVIPVPLIVGFTLAGVLKDAAEAFSSDLKGGGTPWHLFLLASFFTLLKLPGPYYPYWGRLLIPHFANGGLWRTVWLIFTWYRLSHVTPEASL</sequence>
<feature type="transmembrane region" description="Helical" evidence="1">
    <location>
        <begin position="184"/>
        <end position="203"/>
    </location>
</feature>
<reference evidence="2 3" key="1">
    <citation type="submission" date="2023-10" db="EMBL/GenBank/DDBJ databases">
        <title>Chromosome-scale genome assembly provides insights into flower coloration mechanisms of Canna indica.</title>
        <authorList>
            <person name="Li C."/>
        </authorList>
    </citation>
    <scope>NUCLEOTIDE SEQUENCE [LARGE SCALE GENOMIC DNA]</scope>
    <source>
        <tissue evidence="2">Flower</tissue>
    </source>
</reference>
<evidence type="ECO:0000313" key="3">
    <source>
        <dbReference type="Proteomes" id="UP001327560"/>
    </source>
</evidence>
<keyword evidence="1" id="KW-1133">Transmembrane helix</keyword>
<evidence type="ECO:0008006" key="4">
    <source>
        <dbReference type="Google" id="ProtNLM"/>
    </source>
</evidence>
<organism evidence="2 3">
    <name type="scientific">Canna indica</name>
    <name type="common">Indian-shot</name>
    <dbReference type="NCBI Taxonomy" id="4628"/>
    <lineage>
        <taxon>Eukaryota</taxon>
        <taxon>Viridiplantae</taxon>
        <taxon>Streptophyta</taxon>
        <taxon>Embryophyta</taxon>
        <taxon>Tracheophyta</taxon>
        <taxon>Spermatophyta</taxon>
        <taxon>Magnoliopsida</taxon>
        <taxon>Liliopsida</taxon>
        <taxon>Zingiberales</taxon>
        <taxon>Cannaceae</taxon>
        <taxon>Canna</taxon>
    </lineage>
</organism>
<keyword evidence="1" id="KW-0812">Transmembrane</keyword>
<evidence type="ECO:0000313" key="2">
    <source>
        <dbReference type="EMBL" id="WOK99625.1"/>
    </source>
</evidence>
<dbReference type="Proteomes" id="UP001327560">
    <property type="component" value="Chromosome 2"/>
</dbReference>
<dbReference type="PANTHER" id="PTHR36000">
    <property type="entry name" value="DEFECTIVE 1273 PROTEIN, PUTATIVE-RELATED"/>
    <property type="match status" value="1"/>
</dbReference>
<evidence type="ECO:0000256" key="1">
    <source>
        <dbReference type="SAM" id="Phobius"/>
    </source>
</evidence>
<name>A0AAQ3Q7U8_9LILI</name>
<gene>
    <name evidence="2" type="ORF">Cni_G08337</name>
</gene>
<feature type="transmembrane region" description="Helical" evidence="1">
    <location>
        <begin position="147"/>
        <end position="164"/>
    </location>
</feature>